<name>A0A2P7PYX6_9FIRM</name>
<dbReference type="RefSeq" id="WP_106777394.1">
    <property type="nucleotide sequence ID" value="NZ_JYGE01000007.1"/>
</dbReference>
<evidence type="ECO:0000313" key="2">
    <source>
        <dbReference type="Proteomes" id="UP000241434"/>
    </source>
</evidence>
<dbReference type="AlphaFoldDB" id="A0A2P7PYX6"/>
<sequence>MNKEKILVSACLLGTNCKYNGKNNRNEKLIEYLKDKEYISICPETFGGMSTPRLPSEIEYGKSGEDVIKKVEKSINNELERNDYAKVYSKEGVDVTGEFLLGAQKALDIALENGVSKAILKESSPSCGVNCIYAGKFDGNKKKGQGVTTALFRKYKIEVVSEKDL</sequence>
<evidence type="ECO:0000313" key="1">
    <source>
        <dbReference type="EMBL" id="PSJ30900.1"/>
    </source>
</evidence>
<protein>
    <submittedName>
        <fullName evidence="1">Uncharacterized protein</fullName>
    </submittedName>
</protein>
<dbReference type="EMBL" id="JYGE01000007">
    <property type="protein sequence ID" value="PSJ30900.1"/>
    <property type="molecule type" value="Genomic_DNA"/>
</dbReference>
<dbReference type="Pfam" id="PF04463">
    <property type="entry name" value="2-thiour_desulf"/>
    <property type="match status" value="1"/>
</dbReference>
<dbReference type="PANTHER" id="PTHR30087">
    <property type="entry name" value="INNER MEMBRANE PROTEIN"/>
    <property type="match status" value="1"/>
</dbReference>
<reference evidence="1" key="1">
    <citation type="thesis" date="2015" institute="Rutgers" country="The State University of New Jersey, 14 College Farm Rd., New Brunswick, NJ, USA">
        <title>Ammonia toxicity in bacteria and its implications for treatment of and resource recovery from highly nitrogenous organic wastes.</title>
        <authorList>
            <person name="Luther A.K."/>
        </authorList>
    </citation>
    <scope>NUCLEOTIDE SEQUENCE</scope>
    <source>
        <strain evidence="1">RT-10B</strain>
    </source>
</reference>
<organism evidence="1 2">
    <name type="scientific">Peptostreptococcus russellii</name>
    <dbReference type="NCBI Taxonomy" id="215200"/>
    <lineage>
        <taxon>Bacteria</taxon>
        <taxon>Bacillati</taxon>
        <taxon>Bacillota</taxon>
        <taxon>Clostridia</taxon>
        <taxon>Peptostreptococcales</taxon>
        <taxon>Peptostreptococcaceae</taxon>
        <taxon>Peptostreptococcus</taxon>
    </lineage>
</organism>
<proteinExistence type="predicted"/>
<gene>
    <name evidence="1" type="ORF">UF10_08555</name>
</gene>
<dbReference type="OrthoDB" id="9797779at2"/>
<dbReference type="InterPro" id="IPR007553">
    <property type="entry name" value="2-thiour_desulf"/>
</dbReference>
<dbReference type="PANTHER" id="PTHR30087:SF1">
    <property type="entry name" value="HYPOTHETICAL CYTOSOLIC PROTEIN"/>
    <property type="match status" value="1"/>
</dbReference>
<comment type="caution">
    <text evidence="1">The sequence shown here is derived from an EMBL/GenBank/DDBJ whole genome shotgun (WGS) entry which is preliminary data.</text>
</comment>
<dbReference type="Proteomes" id="UP000241434">
    <property type="component" value="Unassembled WGS sequence"/>
</dbReference>
<keyword evidence="2" id="KW-1185">Reference proteome</keyword>
<accession>A0A2P7PYX6</accession>